<accession>A0A484PG41</accession>
<dbReference type="EMBL" id="CAADHY010000018">
    <property type="protein sequence ID" value="VFR24974.1"/>
    <property type="molecule type" value="Genomic_DNA"/>
</dbReference>
<dbReference type="GO" id="GO:0005524">
    <property type="term" value="F:ATP binding"/>
    <property type="evidence" value="ECO:0007669"/>
    <property type="project" value="UniProtKB-KW"/>
</dbReference>
<dbReference type="PROSITE" id="PS50893">
    <property type="entry name" value="ABC_TRANSPORTER_2"/>
    <property type="match status" value="1"/>
</dbReference>
<dbReference type="CDD" id="cd03214">
    <property type="entry name" value="ABC_Iron-Siderophores_B12_Hemin"/>
    <property type="match status" value="1"/>
</dbReference>
<dbReference type="PANTHER" id="PTHR42794:SF2">
    <property type="entry name" value="ABC TRANSPORTER ATP-BINDING PROTEIN"/>
    <property type="match status" value="1"/>
</dbReference>
<evidence type="ECO:0000259" key="3">
    <source>
        <dbReference type="PROSITE" id="PS50893"/>
    </source>
</evidence>
<keyword evidence="2 4" id="KW-0067">ATP-binding</keyword>
<feature type="domain" description="ABC transporter" evidence="3">
    <location>
        <begin position="3"/>
        <end position="239"/>
    </location>
</feature>
<dbReference type="GO" id="GO:0016887">
    <property type="term" value="F:ATP hydrolysis activity"/>
    <property type="evidence" value="ECO:0007669"/>
    <property type="project" value="InterPro"/>
</dbReference>
<dbReference type="SMART" id="SM00382">
    <property type="entry name" value="AAA"/>
    <property type="match status" value="1"/>
</dbReference>
<dbReference type="InterPro" id="IPR003593">
    <property type="entry name" value="AAA+_ATPase"/>
</dbReference>
<name>A0A484PG41_9ZZZZ</name>
<organism evidence="4">
    <name type="scientific">plant metagenome</name>
    <dbReference type="NCBI Taxonomy" id="1297885"/>
    <lineage>
        <taxon>unclassified sequences</taxon>
        <taxon>metagenomes</taxon>
        <taxon>organismal metagenomes</taxon>
    </lineage>
</organism>
<dbReference type="Pfam" id="PF00005">
    <property type="entry name" value="ABC_tran"/>
    <property type="match status" value="1"/>
</dbReference>
<gene>
    <name evidence="4" type="ORF">AMP9_1835</name>
</gene>
<evidence type="ECO:0000256" key="1">
    <source>
        <dbReference type="ARBA" id="ARBA00022741"/>
    </source>
</evidence>
<dbReference type="InterPro" id="IPR027417">
    <property type="entry name" value="P-loop_NTPase"/>
</dbReference>
<evidence type="ECO:0000313" key="4">
    <source>
        <dbReference type="EMBL" id="VFR24974.1"/>
    </source>
</evidence>
<protein>
    <submittedName>
        <fullName evidence="4">Iron(III) ABC transporter, ATP-binding protein, putative</fullName>
    </submittedName>
</protein>
<dbReference type="Gene3D" id="3.40.50.300">
    <property type="entry name" value="P-loop containing nucleotide triphosphate hydrolases"/>
    <property type="match status" value="1"/>
</dbReference>
<sequence>MALAARGLVAGHGGVPLLGPLDLEAPGGRFVCLIGANGAGKSTLIRTLCGMQPAIAGAVALDGQALHTLGLRERARRLAVVLTERVDGLSMRGEDVVSLGRHPHTGWGGRLGPLDREQVQAALGQMQALSLAGKRLTQMSDGERQKIMIARALAQQPRALVLDEATAFLDLPRRIEVMSLLRTLTRSRALAVLLSTHDLELALHFADTLWLIDGARQLHVGAPEDLALSGALASAFASDGLVFDLAHATLRPAGLLSRAARVSGTGMHAAWARRALARVGYADRADAPLHVHADARGYTVVRADGTPSCHPTLGHLATELEALARAPSSDEPAARSS</sequence>
<dbReference type="PANTHER" id="PTHR42794">
    <property type="entry name" value="HEMIN IMPORT ATP-BINDING PROTEIN HMUV"/>
    <property type="match status" value="1"/>
</dbReference>
<keyword evidence="1" id="KW-0547">Nucleotide-binding</keyword>
<dbReference type="AlphaFoldDB" id="A0A484PG41"/>
<reference evidence="4" key="1">
    <citation type="submission" date="2019-03" db="EMBL/GenBank/DDBJ databases">
        <authorList>
            <person name="Danneels B."/>
        </authorList>
    </citation>
    <scope>NUCLEOTIDE SEQUENCE</scope>
</reference>
<evidence type="ECO:0000256" key="2">
    <source>
        <dbReference type="ARBA" id="ARBA00022840"/>
    </source>
</evidence>
<proteinExistence type="predicted"/>
<dbReference type="SUPFAM" id="SSF52540">
    <property type="entry name" value="P-loop containing nucleoside triphosphate hydrolases"/>
    <property type="match status" value="1"/>
</dbReference>
<dbReference type="InterPro" id="IPR003439">
    <property type="entry name" value="ABC_transporter-like_ATP-bd"/>
</dbReference>